<dbReference type="GO" id="GO:0005524">
    <property type="term" value="F:ATP binding"/>
    <property type="evidence" value="ECO:0007669"/>
    <property type="project" value="UniProtKB-UniRule"/>
</dbReference>
<dbReference type="InterPro" id="IPR013221">
    <property type="entry name" value="Mur_ligase_cen"/>
</dbReference>
<dbReference type="InterPro" id="IPR000713">
    <property type="entry name" value="Mur_ligase_N"/>
</dbReference>
<keyword evidence="7 12" id="KW-0436">Ligase</keyword>
<dbReference type="AlphaFoldDB" id="A0A9W6GN32"/>
<dbReference type="Gene3D" id="3.40.1390.10">
    <property type="entry name" value="MurE/MurF, N-terminal domain"/>
    <property type="match status" value="1"/>
</dbReference>
<dbReference type="NCBIfam" id="TIGR01085">
    <property type="entry name" value="murE"/>
    <property type="match status" value="1"/>
</dbReference>
<keyword evidence="6 7" id="KW-0961">Cell wall biogenesis/degradation</keyword>
<name>A0A9W6GN32_9FUSO</name>
<evidence type="ECO:0000313" key="12">
    <source>
        <dbReference type="EMBL" id="GLI58089.1"/>
    </source>
</evidence>
<proteinExistence type="inferred from homology"/>
<keyword evidence="2 7" id="KW-0132">Cell division</keyword>
<evidence type="ECO:0000256" key="6">
    <source>
        <dbReference type="ARBA" id="ARBA00023316"/>
    </source>
</evidence>
<keyword evidence="7" id="KW-0067">ATP-binding</keyword>
<dbReference type="Pfam" id="PF02875">
    <property type="entry name" value="Mur_ligase_C"/>
    <property type="match status" value="1"/>
</dbReference>
<reference evidence="12" key="1">
    <citation type="submission" date="2022-12" db="EMBL/GenBank/DDBJ databases">
        <title>Reference genome sequencing for broad-spectrum identification of bacterial and archaeal isolates by mass spectrometry.</title>
        <authorList>
            <person name="Sekiguchi Y."/>
            <person name="Tourlousse D.M."/>
        </authorList>
    </citation>
    <scope>NUCLEOTIDE SEQUENCE</scope>
    <source>
        <strain evidence="12">10succ1</strain>
    </source>
</reference>
<dbReference type="InterPro" id="IPR036565">
    <property type="entry name" value="Mur-like_cat_sf"/>
</dbReference>
<evidence type="ECO:0000256" key="5">
    <source>
        <dbReference type="ARBA" id="ARBA00023306"/>
    </source>
</evidence>
<dbReference type="Pfam" id="PF01225">
    <property type="entry name" value="Mur_ligase"/>
    <property type="match status" value="1"/>
</dbReference>
<comment type="caution">
    <text evidence="12">The sequence shown here is derived from an EMBL/GenBank/DDBJ whole genome shotgun (WGS) entry which is preliminary data.</text>
</comment>
<evidence type="ECO:0000256" key="7">
    <source>
        <dbReference type="HAMAP-Rule" id="MF_00208"/>
    </source>
</evidence>
<accession>A0A9W6GN32</accession>
<organism evidence="12 13">
    <name type="scientific">Propionigenium maris DSM 9537</name>
    <dbReference type="NCBI Taxonomy" id="1123000"/>
    <lineage>
        <taxon>Bacteria</taxon>
        <taxon>Fusobacteriati</taxon>
        <taxon>Fusobacteriota</taxon>
        <taxon>Fusobacteriia</taxon>
        <taxon>Fusobacteriales</taxon>
        <taxon>Fusobacteriaceae</taxon>
        <taxon>Propionigenium</taxon>
    </lineage>
</organism>
<keyword evidence="5 7" id="KW-0131">Cell cycle</keyword>
<feature type="domain" description="Mur ligase C-terminal" evidence="10">
    <location>
        <begin position="324"/>
        <end position="451"/>
    </location>
</feature>
<dbReference type="SUPFAM" id="SSF53623">
    <property type="entry name" value="MurD-like peptide ligases, catalytic domain"/>
    <property type="match status" value="1"/>
</dbReference>
<dbReference type="EMBL" id="BSDY01000033">
    <property type="protein sequence ID" value="GLI58089.1"/>
    <property type="molecule type" value="Genomic_DNA"/>
</dbReference>
<dbReference type="Gene3D" id="3.40.1190.10">
    <property type="entry name" value="Mur-like, catalytic domain"/>
    <property type="match status" value="1"/>
</dbReference>
<evidence type="ECO:0000259" key="11">
    <source>
        <dbReference type="Pfam" id="PF08245"/>
    </source>
</evidence>
<dbReference type="EC" id="6.3.2.-" evidence="7"/>
<comment type="PTM">
    <text evidence="7">Carboxylation is probably crucial for Mg(2+) binding and, consequently, for the gamma-phosphate positioning of ATP.</text>
</comment>
<evidence type="ECO:0000259" key="9">
    <source>
        <dbReference type="Pfam" id="PF01225"/>
    </source>
</evidence>
<evidence type="ECO:0000259" key="10">
    <source>
        <dbReference type="Pfam" id="PF02875"/>
    </source>
</evidence>
<comment type="cofactor">
    <cofactor evidence="7">
        <name>Mg(2+)</name>
        <dbReference type="ChEBI" id="CHEBI:18420"/>
    </cofactor>
</comment>
<dbReference type="SUPFAM" id="SSF53244">
    <property type="entry name" value="MurD-like peptide ligases, peptide-binding domain"/>
    <property type="match status" value="1"/>
</dbReference>
<evidence type="ECO:0000313" key="13">
    <source>
        <dbReference type="Proteomes" id="UP001144471"/>
    </source>
</evidence>
<dbReference type="InterPro" id="IPR005761">
    <property type="entry name" value="UDP-N-AcMur-Glu-dNH2Pim_ligase"/>
</dbReference>
<comment type="subcellular location">
    <subcellularLocation>
        <location evidence="7 8">Cytoplasm</location>
    </subcellularLocation>
</comment>
<feature type="binding site" evidence="7">
    <location>
        <begin position="148"/>
        <end position="149"/>
    </location>
    <ligand>
        <name>UDP-N-acetyl-alpha-D-muramoyl-L-alanyl-D-glutamate</name>
        <dbReference type="ChEBI" id="CHEBI:83900"/>
    </ligand>
</feature>
<feature type="binding site" evidence="7">
    <location>
        <position position="183"/>
    </location>
    <ligand>
        <name>UDP-N-acetyl-alpha-D-muramoyl-L-alanyl-D-glutamate</name>
        <dbReference type="ChEBI" id="CHEBI:83900"/>
    </ligand>
</feature>
<dbReference type="RefSeq" id="WP_281837762.1">
    <property type="nucleotide sequence ID" value="NZ_BSDY01000033.1"/>
</dbReference>
<dbReference type="PANTHER" id="PTHR23135:SF4">
    <property type="entry name" value="UDP-N-ACETYLMURAMOYL-L-ALANYL-D-GLUTAMATE--2,6-DIAMINOPIMELATE LIGASE MURE HOMOLOG, CHLOROPLASTIC"/>
    <property type="match status" value="1"/>
</dbReference>
<dbReference type="GO" id="GO:0008360">
    <property type="term" value="P:regulation of cell shape"/>
    <property type="evidence" value="ECO:0007669"/>
    <property type="project" value="UniProtKB-KW"/>
</dbReference>
<dbReference type="Gene3D" id="3.90.190.20">
    <property type="entry name" value="Mur ligase, C-terminal domain"/>
    <property type="match status" value="1"/>
</dbReference>
<dbReference type="GO" id="GO:0016881">
    <property type="term" value="F:acid-amino acid ligase activity"/>
    <property type="evidence" value="ECO:0007669"/>
    <property type="project" value="UniProtKB-UniRule"/>
</dbReference>
<comment type="pathway">
    <text evidence="7 8">Cell wall biogenesis; peptidoglycan biosynthesis.</text>
</comment>
<dbReference type="HAMAP" id="MF_00208">
    <property type="entry name" value="MurE"/>
    <property type="match status" value="1"/>
</dbReference>
<dbReference type="GO" id="GO:0009252">
    <property type="term" value="P:peptidoglycan biosynthetic process"/>
    <property type="evidence" value="ECO:0007669"/>
    <property type="project" value="UniProtKB-UniRule"/>
</dbReference>
<evidence type="ECO:0000256" key="3">
    <source>
        <dbReference type="ARBA" id="ARBA00022960"/>
    </source>
</evidence>
<comment type="function">
    <text evidence="7">Catalyzes the addition of an amino acid to the nucleotide precursor UDP-N-acetylmuramoyl-L-alanyl-D-glutamate (UMAG) in the biosynthesis of bacterial cell-wall peptidoglycan.</text>
</comment>
<evidence type="ECO:0000256" key="4">
    <source>
        <dbReference type="ARBA" id="ARBA00022984"/>
    </source>
</evidence>
<feature type="binding site" evidence="7">
    <location>
        <position position="29"/>
    </location>
    <ligand>
        <name>UDP-N-acetyl-alpha-D-muramoyl-L-alanyl-D-glutamate</name>
        <dbReference type="ChEBI" id="CHEBI:83900"/>
    </ligand>
</feature>
<dbReference type="NCBIfam" id="NF001126">
    <property type="entry name" value="PRK00139.1-4"/>
    <property type="match status" value="1"/>
</dbReference>
<dbReference type="InterPro" id="IPR035911">
    <property type="entry name" value="MurE/MurF_N"/>
</dbReference>
<feature type="binding site" evidence="7">
    <location>
        <begin position="110"/>
        <end position="116"/>
    </location>
    <ligand>
        <name>ATP</name>
        <dbReference type="ChEBI" id="CHEBI:30616"/>
    </ligand>
</feature>
<sequence length="494" mass="55746">MIEKIFNGIEREVIQERYAGSYNKIEYDSRRIQEGDIFVALVGEMNDGHDYIDYAIRNGAKLIVVSKEAAVRNEEINILRVENTRKVLGRIASNFYDGPEKKLKILGVTGTNGKTTTAYILHTLLEDSAFIGSIGIETGGGIYPPVNTTPESLDIIRYAKEALENGKKYLVLEVSSQGIDNFRVEGLEFAGGIFTNLTREHLDYHKGMEEYYSVKEGMFRQLKDDGIIVTSIEDEYGRRIKERYRDALTYGYNSGDYRGKVLKLDLNLMKVRVDGPKGSFTLETSLIGEYNLLNIMAAIAMVEGLCGEGEALPERLRKISFVEGRMQIVEEEGIRVIVDYAHTEDALEKVLKTLVKCRGRKLYTLISGTGERYAEKRPGLAEIAERYSDHVMVSSNSPRHEDPMKIALEVAKGFKGLMSCSYEIEIERASAVKKLIHRAQEGDIILLTGKGHESYQEIRGVKNKYKEIEVVKEALMELKIVRGIDFSGKLFNKK</sequence>
<evidence type="ECO:0000256" key="2">
    <source>
        <dbReference type="ARBA" id="ARBA00022618"/>
    </source>
</evidence>
<comment type="similarity">
    <text evidence="1 7">Belongs to the MurCDEF family. MurE subfamily.</text>
</comment>
<keyword evidence="3 7" id="KW-0133">Cell shape</keyword>
<feature type="domain" description="Mur ligase N-terminal catalytic" evidence="9">
    <location>
        <begin position="23"/>
        <end position="96"/>
    </location>
</feature>
<dbReference type="Proteomes" id="UP001144471">
    <property type="component" value="Unassembled WGS sequence"/>
</dbReference>
<feature type="binding site" evidence="7">
    <location>
        <position position="147"/>
    </location>
    <ligand>
        <name>UDP-N-acetyl-alpha-D-muramoyl-L-alanyl-D-glutamate</name>
        <dbReference type="ChEBI" id="CHEBI:83900"/>
    </ligand>
</feature>
<dbReference type="InterPro" id="IPR004101">
    <property type="entry name" value="Mur_ligase_C"/>
</dbReference>
<protein>
    <recommendedName>
        <fullName evidence="7">UDP-N-acetylmuramyl-tripeptide synthetase</fullName>
        <ecNumber evidence="7">6.3.2.-</ecNumber>
    </recommendedName>
    <alternativeName>
        <fullName evidence="7">UDP-MurNAc-tripeptide synthetase</fullName>
    </alternativeName>
</protein>
<comment type="caution">
    <text evidence="7">Lacks conserved residue(s) required for the propagation of feature annotation.</text>
</comment>
<feature type="domain" description="Mur ligase central" evidence="11">
    <location>
        <begin position="108"/>
        <end position="301"/>
    </location>
</feature>
<dbReference type="PANTHER" id="PTHR23135">
    <property type="entry name" value="MUR LIGASE FAMILY MEMBER"/>
    <property type="match status" value="1"/>
</dbReference>
<evidence type="ECO:0000256" key="1">
    <source>
        <dbReference type="ARBA" id="ARBA00005898"/>
    </source>
</evidence>
<dbReference type="GO" id="GO:0005737">
    <property type="term" value="C:cytoplasm"/>
    <property type="evidence" value="ECO:0007669"/>
    <property type="project" value="UniProtKB-SubCell"/>
</dbReference>
<dbReference type="GO" id="GO:0051301">
    <property type="term" value="P:cell division"/>
    <property type="evidence" value="ECO:0007669"/>
    <property type="project" value="UniProtKB-KW"/>
</dbReference>
<dbReference type="InterPro" id="IPR036615">
    <property type="entry name" value="Mur_ligase_C_dom_sf"/>
</dbReference>
<feature type="binding site" evidence="7">
    <location>
        <position position="175"/>
    </location>
    <ligand>
        <name>UDP-N-acetyl-alpha-D-muramoyl-L-alanyl-D-glutamate</name>
        <dbReference type="ChEBI" id="CHEBI:83900"/>
    </ligand>
</feature>
<keyword evidence="13" id="KW-1185">Reference proteome</keyword>
<dbReference type="GO" id="GO:0071555">
    <property type="term" value="P:cell wall organization"/>
    <property type="evidence" value="ECO:0007669"/>
    <property type="project" value="UniProtKB-KW"/>
</dbReference>
<dbReference type="Pfam" id="PF08245">
    <property type="entry name" value="Mur_ligase_M"/>
    <property type="match status" value="1"/>
</dbReference>
<evidence type="ECO:0000256" key="8">
    <source>
        <dbReference type="RuleBase" id="RU004135"/>
    </source>
</evidence>
<gene>
    <name evidence="7 12" type="primary">murE</name>
    <name evidence="12" type="ORF">PM10SUCC1_36030</name>
</gene>
<keyword evidence="7" id="KW-0460">Magnesium</keyword>
<keyword evidence="7" id="KW-0963">Cytoplasm</keyword>
<dbReference type="SUPFAM" id="SSF63418">
    <property type="entry name" value="MurE/MurF N-terminal domain"/>
    <property type="match status" value="1"/>
</dbReference>
<keyword evidence="7" id="KW-0547">Nucleotide-binding</keyword>
<keyword evidence="4 7" id="KW-0573">Peptidoglycan synthesis</keyword>
<feature type="modified residue" description="N6-carboxylysine" evidence="7">
    <location>
        <position position="215"/>
    </location>
</feature>
<dbReference type="GO" id="GO:0000287">
    <property type="term" value="F:magnesium ion binding"/>
    <property type="evidence" value="ECO:0007669"/>
    <property type="project" value="UniProtKB-UniRule"/>
</dbReference>